<feature type="domain" description="Importin N-terminal" evidence="1">
    <location>
        <begin position="25"/>
        <end position="93"/>
    </location>
</feature>
<dbReference type="VEuPathDB" id="TrichDB:TVAGG3_0420460"/>
<dbReference type="GO" id="GO:0005634">
    <property type="term" value="C:nucleus"/>
    <property type="evidence" value="ECO:0000318"/>
    <property type="project" value="GO_Central"/>
</dbReference>
<dbReference type="InterPro" id="IPR011989">
    <property type="entry name" value="ARM-like"/>
</dbReference>
<dbReference type="VEuPathDB" id="TrichDB:TVAG_027750"/>
<proteinExistence type="predicted"/>
<dbReference type="SUPFAM" id="SSF48371">
    <property type="entry name" value="ARM repeat"/>
    <property type="match status" value="2"/>
</dbReference>
<dbReference type="GO" id="GO:0005737">
    <property type="term" value="C:cytoplasm"/>
    <property type="evidence" value="ECO:0000318"/>
    <property type="project" value="GO_Central"/>
</dbReference>
<dbReference type="AlphaFoldDB" id="A2E514"/>
<dbReference type="FunCoup" id="A2E514">
    <property type="interactions" value="656"/>
</dbReference>
<dbReference type="InterPro" id="IPR016024">
    <property type="entry name" value="ARM-type_fold"/>
</dbReference>
<dbReference type="Gene3D" id="1.25.10.10">
    <property type="entry name" value="Leucine-rich Repeat Variant"/>
    <property type="match status" value="1"/>
</dbReference>
<gene>
    <name evidence="2" type="ORF">TVAG_027750</name>
</gene>
<dbReference type="SMR" id="A2E514"/>
<evidence type="ECO:0000313" key="2">
    <source>
        <dbReference type="EMBL" id="EAY12222.1"/>
    </source>
</evidence>
<organism evidence="2 3">
    <name type="scientific">Trichomonas vaginalis (strain ATCC PRA-98 / G3)</name>
    <dbReference type="NCBI Taxonomy" id="412133"/>
    <lineage>
        <taxon>Eukaryota</taxon>
        <taxon>Metamonada</taxon>
        <taxon>Parabasalia</taxon>
        <taxon>Trichomonadida</taxon>
        <taxon>Trichomonadidae</taxon>
        <taxon>Trichomonas</taxon>
    </lineage>
</organism>
<evidence type="ECO:0000259" key="1">
    <source>
        <dbReference type="PROSITE" id="PS50166"/>
    </source>
</evidence>
<reference evidence="2" key="2">
    <citation type="journal article" date="2007" name="Science">
        <title>Draft genome sequence of the sexually transmitted pathogen Trichomonas vaginalis.</title>
        <authorList>
            <person name="Carlton J.M."/>
            <person name="Hirt R.P."/>
            <person name="Silva J.C."/>
            <person name="Delcher A.L."/>
            <person name="Schatz M."/>
            <person name="Zhao Q."/>
            <person name="Wortman J.R."/>
            <person name="Bidwell S.L."/>
            <person name="Alsmark U.C.M."/>
            <person name="Besteiro S."/>
            <person name="Sicheritz-Ponten T."/>
            <person name="Noel C.J."/>
            <person name="Dacks J.B."/>
            <person name="Foster P.G."/>
            <person name="Simillion C."/>
            <person name="Van de Peer Y."/>
            <person name="Miranda-Saavedra D."/>
            <person name="Barton G.J."/>
            <person name="Westrop G.D."/>
            <person name="Mueller S."/>
            <person name="Dessi D."/>
            <person name="Fiori P.L."/>
            <person name="Ren Q."/>
            <person name="Paulsen I."/>
            <person name="Zhang H."/>
            <person name="Bastida-Corcuera F.D."/>
            <person name="Simoes-Barbosa A."/>
            <person name="Brown M.T."/>
            <person name="Hayes R.D."/>
            <person name="Mukherjee M."/>
            <person name="Okumura C.Y."/>
            <person name="Schneider R."/>
            <person name="Smith A.J."/>
            <person name="Vanacova S."/>
            <person name="Villalvazo M."/>
            <person name="Haas B.J."/>
            <person name="Pertea M."/>
            <person name="Feldblyum T.V."/>
            <person name="Utterback T.R."/>
            <person name="Shu C.L."/>
            <person name="Osoegawa K."/>
            <person name="de Jong P.J."/>
            <person name="Hrdy I."/>
            <person name="Horvathova L."/>
            <person name="Zubacova Z."/>
            <person name="Dolezal P."/>
            <person name="Malik S.B."/>
            <person name="Logsdon J.M. Jr."/>
            <person name="Henze K."/>
            <person name="Gupta A."/>
            <person name="Wang C.C."/>
            <person name="Dunne R.L."/>
            <person name="Upcroft J.A."/>
            <person name="Upcroft P."/>
            <person name="White O."/>
            <person name="Salzberg S.L."/>
            <person name="Tang P."/>
            <person name="Chiu C.-H."/>
            <person name="Lee Y.-S."/>
            <person name="Embley T.M."/>
            <person name="Coombs G.H."/>
            <person name="Mottram J.C."/>
            <person name="Tachezy J."/>
            <person name="Fraser-Liggett C.M."/>
            <person name="Johnson P.J."/>
        </authorList>
    </citation>
    <scope>NUCLEOTIDE SEQUENCE [LARGE SCALE GENOMIC DNA]</scope>
    <source>
        <strain evidence="2">G3</strain>
    </source>
</reference>
<sequence length="980" mass="109943">MAEILLPLFEVLGNQSSKTEDVQRVTEALKEHYSNPDMILAYFEIIQTNQSPTIRGASCTALHDSIKMHWPNIVENPQFKEEIKNLFLQALTKETNMRNRNLLLDSMNPIFMTELDDWSPFLQFIESIYNDPQYYFMTLASCFDSLPFQAVGAFFIPICQLIENVFEGSDEGAIKFGAELLTVMFTFLSAEPESMLPLFQALNHCINNALNSNASYINNLINSLSSIIESAPEFCSPEDLITPLFADAQNEEIPASTRVLLIDPIVACVKRYQEQLESIFPDCIALSLHLAKLCFEENECFEDQRNCFFSTVLLETLVEYMDPNDFFEEFWANFEEDSPEFSIAFACGLISFIEYIPTVVALHFKDIAEFSVNLLENEHHCFQDAGISVLMELIGRVSEPISDFSNQIIQDVINSIDSNADKDPSLITTAFSFLVEFLYIVPLAIENLEPLFEKTISYAKEFNSSYTHLIISCLAALISAARSEAYHFAPAVLPIIMEAAEMQSEEHQLIQSAGIEALSTLIKFAPQSATEIYDHSLNIFVEACTQTQDIQLYCSSILAFRNISLHQTPELLNALPTVIDRAISLLNVDTDDRTPGDETSAMVDARQASCQFLAELVKRHKDVVMPSMSQLAKIAARLVDFDNDDVSNIALKLAVRCSVALNEVPQKLIGHLVKGLQSQKQNLVCTCFKGFEKLLKNGVPTVIKENEDTLQDAIRNGFAFFEGGLLCQHSTTMQGEDEAETEEDQGEENLIENNDVDLKDSVFSFFATLAQYRPADFPLEEFWKYTESTEENPDLRIECIGVLTELFAVYQSELPPVYKTAIKSAFFQSLTIIEFTRPPHPIAAIRCAIEVQGHASPDELKYALQVASNVLETENEGQLYYWPTVAATISLLFTLIKVCGSQIDLSEFIEKMLALAPRCLVEAESENIVSSVINLPDEIKQMHAEYIVEILRSALDRGVKKGISEGTAQAAQNLLESLLK</sequence>
<dbReference type="PROSITE" id="PS50166">
    <property type="entry name" value="IMPORTIN_B_NT"/>
    <property type="match status" value="1"/>
</dbReference>
<dbReference type="InParanoid" id="A2E514"/>
<protein>
    <recommendedName>
        <fullName evidence="1">Importin N-terminal domain-containing protein</fullName>
    </recommendedName>
</protein>
<dbReference type="Proteomes" id="UP000001542">
    <property type="component" value="Unassembled WGS sequence"/>
</dbReference>
<dbReference type="GO" id="GO:0060090">
    <property type="term" value="F:molecular adaptor activity"/>
    <property type="evidence" value="ECO:0000318"/>
    <property type="project" value="GO_Central"/>
</dbReference>
<dbReference type="GO" id="GO:0006886">
    <property type="term" value="P:intracellular protein transport"/>
    <property type="evidence" value="ECO:0007669"/>
    <property type="project" value="InterPro"/>
</dbReference>
<keyword evidence="3" id="KW-1185">Reference proteome</keyword>
<dbReference type="OrthoDB" id="7862313at2759"/>
<dbReference type="InterPro" id="IPR001494">
    <property type="entry name" value="Importin-beta_N"/>
</dbReference>
<evidence type="ECO:0000313" key="3">
    <source>
        <dbReference type="Proteomes" id="UP000001542"/>
    </source>
</evidence>
<accession>A2E514</accession>
<dbReference type="KEGG" id="tva:4770185"/>
<dbReference type="RefSeq" id="XP_001324445.1">
    <property type="nucleotide sequence ID" value="XM_001324410.1"/>
</dbReference>
<name>A2E514_TRIV3</name>
<dbReference type="GO" id="GO:0036503">
    <property type="term" value="P:ERAD pathway"/>
    <property type="evidence" value="ECO:0000318"/>
    <property type="project" value="GO_Central"/>
</dbReference>
<dbReference type="GO" id="GO:0031267">
    <property type="term" value="F:small GTPase binding"/>
    <property type="evidence" value="ECO:0007669"/>
    <property type="project" value="InterPro"/>
</dbReference>
<dbReference type="Pfam" id="PF03810">
    <property type="entry name" value="IBN_N"/>
    <property type="match status" value="1"/>
</dbReference>
<dbReference type="EMBL" id="DS113305">
    <property type="protein sequence ID" value="EAY12222.1"/>
    <property type="molecule type" value="Genomic_DNA"/>
</dbReference>
<reference evidence="2" key="1">
    <citation type="submission" date="2006-10" db="EMBL/GenBank/DDBJ databases">
        <authorList>
            <person name="Amadeo P."/>
            <person name="Zhao Q."/>
            <person name="Wortman J."/>
            <person name="Fraser-Liggett C."/>
            <person name="Carlton J."/>
        </authorList>
    </citation>
    <scope>NUCLEOTIDE SEQUENCE</scope>
    <source>
        <strain evidence="2">G3</strain>
    </source>
</reference>